<organism evidence="2 3">
    <name type="scientific">Strongyloides papillosus</name>
    <name type="common">Intestinal threadworm</name>
    <dbReference type="NCBI Taxonomy" id="174720"/>
    <lineage>
        <taxon>Eukaryota</taxon>
        <taxon>Metazoa</taxon>
        <taxon>Ecdysozoa</taxon>
        <taxon>Nematoda</taxon>
        <taxon>Chromadorea</taxon>
        <taxon>Rhabditida</taxon>
        <taxon>Tylenchina</taxon>
        <taxon>Panagrolaimomorpha</taxon>
        <taxon>Strongyloidoidea</taxon>
        <taxon>Strongyloididae</taxon>
        <taxon>Strongyloides</taxon>
    </lineage>
</organism>
<sequence length="184" mass="21370">MLFGCCYSDSYSSLSNVFIITIFDIFINSTCTGYFVKLYFYDKSNHIAALLAMIFSLCLTFSIISNILNFIGIVKKRSVLMIPKLVLSVTIISLVFLYGLSIGYLRFTNSILFITFLENQTNVELFIGKNKIKIGEIILFSCTLLFFIIQLYFYKIMYKCYKRILEHEVRLDVITKIFMLMPNT</sequence>
<keyword evidence="1" id="KW-1133">Transmembrane helix</keyword>
<reference evidence="3" key="1">
    <citation type="submission" date="2017-02" db="UniProtKB">
        <authorList>
            <consortium name="WormBaseParasite"/>
        </authorList>
    </citation>
    <scope>IDENTIFICATION</scope>
</reference>
<feature type="transmembrane region" description="Helical" evidence="1">
    <location>
        <begin position="134"/>
        <end position="154"/>
    </location>
</feature>
<keyword evidence="2" id="KW-1185">Reference proteome</keyword>
<evidence type="ECO:0000256" key="1">
    <source>
        <dbReference type="SAM" id="Phobius"/>
    </source>
</evidence>
<feature type="transmembrane region" description="Helical" evidence="1">
    <location>
        <begin position="17"/>
        <end position="41"/>
    </location>
</feature>
<keyword evidence="1" id="KW-0472">Membrane</keyword>
<proteinExistence type="predicted"/>
<accession>A0A0N5C496</accession>
<dbReference type="Proteomes" id="UP000046392">
    <property type="component" value="Unplaced"/>
</dbReference>
<evidence type="ECO:0000313" key="3">
    <source>
        <dbReference type="WBParaSite" id="SPAL_0001277800.1"/>
    </source>
</evidence>
<keyword evidence="1" id="KW-0812">Transmembrane</keyword>
<evidence type="ECO:0000313" key="2">
    <source>
        <dbReference type="Proteomes" id="UP000046392"/>
    </source>
</evidence>
<protein>
    <submittedName>
        <fullName evidence="3">7TM_GPCR_Srx domain-containing protein</fullName>
    </submittedName>
</protein>
<dbReference type="AlphaFoldDB" id="A0A0N5C496"/>
<dbReference type="WBParaSite" id="SPAL_0001277800.1">
    <property type="protein sequence ID" value="SPAL_0001277800.1"/>
    <property type="gene ID" value="SPAL_0001277800"/>
</dbReference>
<feature type="transmembrane region" description="Helical" evidence="1">
    <location>
        <begin position="85"/>
        <end position="107"/>
    </location>
</feature>
<name>A0A0N5C496_STREA</name>
<feature type="transmembrane region" description="Helical" evidence="1">
    <location>
        <begin position="47"/>
        <end position="73"/>
    </location>
</feature>